<dbReference type="GO" id="GO:0016020">
    <property type="term" value="C:membrane"/>
    <property type="evidence" value="ECO:0007669"/>
    <property type="project" value="UniProtKB-SubCell"/>
</dbReference>
<gene>
    <name evidence="6" type="ORF">ABG768_006502</name>
</gene>
<feature type="compositionally biased region" description="Low complexity" evidence="5">
    <location>
        <begin position="475"/>
        <end position="487"/>
    </location>
</feature>
<feature type="coiled-coil region" evidence="4">
    <location>
        <begin position="582"/>
        <end position="616"/>
    </location>
</feature>
<keyword evidence="7" id="KW-1185">Reference proteome</keyword>
<protein>
    <submittedName>
        <fullName evidence="6">Uncharacterized protein</fullName>
    </submittedName>
</protein>
<proteinExistence type="predicted"/>
<evidence type="ECO:0000313" key="7">
    <source>
        <dbReference type="Proteomes" id="UP001479290"/>
    </source>
</evidence>
<keyword evidence="4" id="KW-0175">Coiled coil</keyword>
<accession>A0AAW1ZPR8</accession>
<feature type="region of interest" description="Disordered" evidence="5">
    <location>
        <begin position="321"/>
        <end position="513"/>
    </location>
</feature>
<keyword evidence="3" id="KW-0472">Membrane</keyword>
<feature type="region of interest" description="Disordered" evidence="5">
    <location>
        <begin position="164"/>
        <end position="186"/>
    </location>
</feature>
<dbReference type="InterPro" id="IPR043441">
    <property type="entry name" value="Tjap1/BEGAIN"/>
</dbReference>
<comment type="subcellular location">
    <subcellularLocation>
        <location evidence="1">Membrane</location>
        <topology evidence="1">Peripheral membrane protein</topology>
    </subcellularLocation>
</comment>
<dbReference type="GO" id="GO:0005802">
    <property type="term" value="C:trans-Golgi network"/>
    <property type="evidence" value="ECO:0007669"/>
    <property type="project" value="TreeGrafter"/>
</dbReference>
<dbReference type="AlphaFoldDB" id="A0AAW1ZPR8"/>
<feature type="compositionally biased region" description="Basic and acidic residues" evidence="5">
    <location>
        <begin position="333"/>
        <end position="343"/>
    </location>
</feature>
<evidence type="ECO:0000256" key="2">
    <source>
        <dbReference type="ARBA" id="ARBA00022553"/>
    </source>
</evidence>
<feature type="region of interest" description="Disordered" evidence="5">
    <location>
        <begin position="1"/>
        <end position="114"/>
    </location>
</feature>
<feature type="compositionally biased region" description="Polar residues" evidence="5">
    <location>
        <begin position="365"/>
        <end position="375"/>
    </location>
</feature>
<evidence type="ECO:0000313" key="6">
    <source>
        <dbReference type="EMBL" id="KAK9963305.1"/>
    </source>
</evidence>
<evidence type="ECO:0000256" key="3">
    <source>
        <dbReference type="ARBA" id="ARBA00023136"/>
    </source>
</evidence>
<keyword evidence="2" id="KW-0597">Phosphoprotein</keyword>
<feature type="compositionally biased region" description="Polar residues" evidence="5">
    <location>
        <begin position="344"/>
        <end position="356"/>
    </location>
</feature>
<name>A0AAW1ZPR8_CULAL</name>
<comment type="caution">
    <text evidence="6">The sequence shown here is derived from an EMBL/GenBank/DDBJ whole genome shotgun (WGS) entry which is preliminary data.</text>
</comment>
<feature type="compositionally biased region" description="Polar residues" evidence="5">
    <location>
        <begin position="642"/>
        <end position="661"/>
    </location>
</feature>
<reference evidence="6 7" key="1">
    <citation type="submission" date="2024-05" db="EMBL/GenBank/DDBJ databases">
        <title>A high-quality chromosomal-level genome assembly of Topmouth culter (Culter alburnus).</title>
        <authorList>
            <person name="Zhao H."/>
        </authorList>
    </citation>
    <scope>NUCLEOTIDE SEQUENCE [LARGE SCALE GENOMIC DNA]</scope>
    <source>
        <strain evidence="6">CATC2023</strain>
        <tissue evidence="6">Muscle</tissue>
    </source>
</reference>
<evidence type="ECO:0000256" key="1">
    <source>
        <dbReference type="ARBA" id="ARBA00004170"/>
    </source>
</evidence>
<feature type="compositionally biased region" description="Basic residues" evidence="5">
    <location>
        <begin position="54"/>
        <end position="64"/>
    </location>
</feature>
<dbReference type="Proteomes" id="UP001479290">
    <property type="component" value="Unassembled WGS sequence"/>
</dbReference>
<sequence>MERYFTPVRGSSEDEVKIYKHSHPIPHQPPQNHHYHHNPYHQHGSHSRSSSSSHGKHNDRHTHHQHDNQHHSYPHAHPKVSEERHSLTKRSSSSLSSSSSNSSSPSWTSEPSLDDETYLMHKPQYSLSCSNISEVQRKINDRESEDFVFDHSDQRHRHSLENTDKLLPDSQHGHGMAKLSRGHSKSEEGLLQNKHNDCYSAESQHIDHGPLYKTASLGQSLAFSGNVDIALGGRAVPKKAVSTIQLPSKGILKNKDEGQKGSNFRKAKSMEVLSTRVHVTETTKQISTEAASNTFVKGKMQFSAFLDEITRQVISPCALSSFGVATPTPPKSPNEERINRSGKQESIVSSPKQQPTRAERPDSGKTGTDSSSLSQSHKRPSKQHQDQYHNRSMISPPSPPPRHPSKAERQGATSGKQYQRQYTQMLTDGTSTSPESVHRHLSKHKVRHQSSHSPFRPLVKQEKVSPPPLQAPGLESESQSSKSSTSSEKSDRPKHMGHRRQSKPHRDSVGSVERVQMLEDYNKELHENLLQTVACIENMEAELHCTKTELGSFKEKYRRLQESYSVSQQANSVLEQKLKSAVDSLDSERKFLMQRVVDLTKQLETAQKTINSLETINVHSLISELLKNHFDSQERLEHFLCPQTSPGHPDNNQSDRNNQPSGGKREVFEWPQTGETCSGDRQQPATAFLPWKHDYDPWAGTEQSVVKGSDSQLLFPFTDHVPIHKTMADTKAPSHQMHHLAMNTEIRIVPPNPYNLDEMRLSRQTGGEGTVMVGKDSIDFSHFTAQRMLNEFLNQIPPPVHDGEGKDSLEAVMGARELTEGKE</sequence>
<dbReference type="PANTHER" id="PTHR28664:SF3">
    <property type="entry name" value="TIGHT JUNCTION-ASSOCIATED PROTEIN 1"/>
    <property type="match status" value="1"/>
</dbReference>
<evidence type="ECO:0000256" key="4">
    <source>
        <dbReference type="SAM" id="Coils"/>
    </source>
</evidence>
<organism evidence="6 7">
    <name type="scientific">Culter alburnus</name>
    <name type="common">Topmouth culter</name>
    <dbReference type="NCBI Taxonomy" id="194366"/>
    <lineage>
        <taxon>Eukaryota</taxon>
        <taxon>Metazoa</taxon>
        <taxon>Chordata</taxon>
        <taxon>Craniata</taxon>
        <taxon>Vertebrata</taxon>
        <taxon>Euteleostomi</taxon>
        <taxon>Actinopterygii</taxon>
        <taxon>Neopterygii</taxon>
        <taxon>Teleostei</taxon>
        <taxon>Ostariophysi</taxon>
        <taxon>Cypriniformes</taxon>
        <taxon>Xenocyprididae</taxon>
        <taxon>Xenocypridinae</taxon>
        <taxon>Culter</taxon>
    </lineage>
</organism>
<dbReference type="PANTHER" id="PTHR28664">
    <property type="entry name" value="TIGHT JUNCTION-ASSOCIATED PROTEIN 1"/>
    <property type="match status" value="1"/>
</dbReference>
<dbReference type="GO" id="GO:0007030">
    <property type="term" value="P:Golgi organization"/>
    <property type="evidence" value="ECO:0007669"/>
    <property type="project" value="TreeGrafter"/>
</dbReference>
<dbReference type="EMBL" id="JAWDJR010000014">
    <property type="protein sequence ID" value="KAK9963305.1"/>
    <property type="molecule type" value="Genomic_DNA"/>
</dbReference>
<feature type="region of interest" description="Disordered" evidence="5">
    <location>
        <begin position="640"/>
        <end position="667"/>
    </location>
</feature>
<evidence type="ECO:0000256" key="5">
    <source>
        <dbReference type="SAM" id="MobiDB-lite"/>
    </source>
</evidence>
<feature type="compositionally biased region" description="Polar residues" evidence="5">
    <location>
        <begin position="411"/>
        <end position="435"/>
    </location>
</feature>
<feature type="compositionally biased region" description="Low complexity" evidence="5">
    <location>
        <begin position="91"/>
        <end position="111"/>
    </location>
</feature>
<feature type="compositionally biased region" description="Basic residues" evidence="5">
    <location>
        <begin position="439"/>
        <end position="450"/>
    </location>
</feature>
<feature type="compositionally biased region" description="Basic residues" evidence="5">
    <location>
        <begin position="33"/>
        <end position="46"/>
    </location>
</feature>